<comment type="subcellular location">
    <subcellularLocation>
        <location evidence="1">Nucleus</location>
    </subcellularLocation>
</comment>
<dbReference type="Gene3D" id="2.40.330.10">
    <property type="entry name" value="DNA-binding pseudobarrel domain"/>
    <property type="match status" value="2"/>
</dbReference>
<dbReference type="GO" id="GO:0003677">
    <property type="term" value="F:DNA binding"/>
    <property type="evidence" value="ECO:0007669"/>
    <property type="project" value="UniProtKB-KW"/>
</dbReference>
<dbReference type="SMART" id="SM01019">
    <property type="entry name" value="B3"/>
    <property type="match status" value="2"/>
</dbReference>
<protein>
    <recommendedName>
        <fullName evidence="6">TF-B3 domain-containing protein</fullName>
    </recommendedName>
</protein>
<keyword evidence="5" id="KW-0539">Nucleus</keyword>
<dbReference type="InterPro" id="IPR050655">
    <property type="entry name" value="Plant_B3_domain"/>
</dbReference>
<evidence type="ECO:0000313" key="8">
    <source>
        <dbReference type="Proteomes" id="UP001154282"/>
    </source>
</evidence>
<comment type="caution">
    <text evidence="7">The sequence shown here is derived from an EMBL/GenBank/DDBJ whole genome shotgun (WGS) entry which is preliminary data.</text>
</comment>
<evidence type="ECO:0000259" key="6">
    <source>
        <dbReference type="PROSITE" id="PS50863"/>
    </source>
</evidence>
<name>A0AAV0HG09_9ROSI</name>
<dbReference type="InterPro" id="IPR015300">
    <property type="entry name" value="DNA-bd_pseudobarrel_sf"/>
</dbReference>
<keyword evidence="4" id="KW-0804">Transcription</keyword>
<evidence type="ECO:0000256" key="4">
    <source>
        <dbReference type="ARBA" id="ARBA00023163"/>
    </source>
</evidence>
<gene>
    <name evidence="7" type="ORF">LITE_LOCUS4192</name>
</gene>
<evidence type="ECO:0000256" key="1">
    <source>
        <dbReference type="ARBA" id="ARBA00004123"/>
    </source>
</evidence>
<evidence type="ECO:0000313" key="7">
    <source>
        <dbReference type="EMBL" id="CAI0383899.1"/>
    </source>
</evidence>
<feature type="domain" description="TF-B3" evidence="6">
    <location>
        <begin position="30"/>
        <end position="128"/>
    </location>
</feature>
<accession>A0AAV0HG09</accession>
<evidence type="ECO:0000256" key="3">
    <source>
        <dbReference type="ARBA" id="ARBA00023125"/>
    </source>
</evidence>
<keyword evidence="2" id="KW-0805">Transcription regulation</keyword>
<keyword evidence="3" id="KW-0238">DNA-binding</keyword>
<dbReference type="CDD" id="cd10017">
    <property type="entry name" value="B3_DNA"/>
    <property type="match status" value="2"/>
</dbReference>
<organism evidence="7 8">
    <name type="scientific">Linum tenue</name>
    <dbReference type="NCBI Taxonomy" id="586396"/>
    <lineage>
        <taxon>Eukaryota</taxon>
        <taxon>Viridiplantae</taxon>
        <taxon>Streptophyta</taxon>
        <taxon>Embryophyta</taxon>
        <taxon>Tracheophyta</taxon>
        <taxon>Spermatophyta</taxon>
        <taxon>Magnoliopsida</taxon>
        <taxon>eudicotyledons</taxon>
        <taxon>Gunneridae</taxon>
        <taxon>Pentapetalae</taxon>
        <taxon>rosids</taxon>
        <taxon>fabids</taxon>
        <taxon>Malpighiales</taxon>
        <taxon>Linaceae</taxon>
        <taxon>Linum</taxon>
    </lineage>
</organism>
<keyword evidence="8" id="KW-1185">Reference proteome</keyword>
<sequence>MAGRGGGTSHAAAKIRSKSLPSPMDAPIPSFFRIILPYMLEKKKLKLPLKFVKLHGSELSSTAALTLPNGRIWKVGVEKATRDDNEEIWFGDGWAEFVEHHSISAGFFLTFQYQRGLSAFNVRIFDFTTCSIDYPKTEQLDEETGSPHYIVISSDEDEGACVRPRRRQTSDLITLVGNWRFGNAAEIEKTLKCLKASGIATNALFHLLLPKFYRQSKRGIEEAIACKPKDRPCFMVVPNARQIRGYTRTMIPTRFGREHKIQRRSNRRGILEVSNGEKAGEQWRVEVARNKTGPEMFMGKGWVKFMEDNNMGEGDVCLFQLVSAADTVKMDVSIFPAQPSELVE</sequence>
<dbReference type="PANTHER" id="PTHR31920">
    <property type="entry name" value="B3 DOMAIN-CONTAINING"/>
    <property type="match status" value="1"/>
</dbReference>
<dbReference type="InterPro" id="IPR003340">
    <property type="entry name" value="B3_DNA-bd"/>
</dbReference>
<dbReference type="EMBL" id="CAMGYJ010000002">
    <property type="protein sequence ID" value="CAI0383899.1"/>
    <property type="molecule type" value="Genomic_DNA"/>
</dbReference>
<dbReference type="SUPFAM" id="SSF101936">
    <property type="entry name" value="DNA-binding pseudobarrel domain"/>
    <property type="match status" value="2"/>
</dbReference>
<dbReference type="PANTHER" id="PTHR31920:SF51">
    <property type="entry name" value="BINDING PROTEIN, PUTATIVE-RELATED"/>
    <property type="match status" value="1"/>
</dbReference>
<evidence type="ECO:0000256" key="5">
    <source>
        <dbReference type="ARBA" id="ARBA00023242"/>
    </source>
</evidence>
<dbReference type="AlphaFoldDB" id="A0AAV0HG09"/>
<dbReference type="PROSITE" id="PS50863">
    <property type="entry name" value="B3"/>
    <property type="match status" value="2"/>
</dbReference>
<dbReference type="GO" id="GO:0005634">
    <property type="term" value="C:nucleus"/>
    <property type="evidence" value="ECO:0007669"/>
    <property type="project" value="UniProtKB-SubCell"/>
</dbReference>
<proteinExistence type="predicted"/>
<dbReference type="Proteomes" id="UP001154282">
    <property type="component" value="Unassembled WGS sequence"/>
</dbReference>
<reference evidence="7" key="1">
    <citation type="submission" date="2022-08" db="EMBL/GenBank/DDBJ databases">
        <authorList>
            <person name="Gutierrez-Valencia J."/>
        </authorList>
    </citation>
    <scope>NUCLEOTIDE SEQUENCE</scope>
</reference>
<evidence type="ECO:0000256" key="2">
    <source>
        <dbReference type="ARBA" id="ARBA00023015"/>
    </source>
</evidence>
<dbReference type="Pfam" id="PF02362">
    <property type="entry name" value="B3"/>
    <property type="match status" value="2"/>
</dbReference>
<feature type="domain" description="TF-B3" evidence="6">
    <location>
        <begin position="234"/>
        <end position="338"/>
    </location>
</feature>